<evidence type="ECO:0000313" key="2">
    <source>
        <dbReference type="Proteomes" id="UP000799755"/>
    </source>
</evidence>
<dbReference type="Proteomes" id="UP000799755">
    <property type="component" value="Unassembled WGS sequence"/>
</dbReference>
<reference evidence="1" key="1">
    <citation type="journal article" date="2020" name="Stud. Mycol.">
        <title>101 Dothideomycetes genomes: a test case for predicting lifestyles and emergence of pathogens.</title>
        <authorList>
            <person name="Haridas S."/>
            <person name="Albert R."/>
            <person name="Binder M."/>
            <person name="Bloem J."/>
            <person name="Labutti K."/>
            <person name="Salamov A."/>
            <person name="Andreopoulos B."/>
            <person name="Baker S."/>
            <person name="Barry K."/>
            <person name="Bills G."/>
            <person name="Bluhm B."/>
            <person name="Cannon C."/>
            <person name="Castanera R."/>
            <person name="Culley D."/>
            <person name="Daum C."/>
            <person name="Ezra D."/>
            <person name="Gonzalez J."/>
            <person name="Henrissat B."/>
            <person name="Kuo A."/>
            <person name="Liang C."/>
            <person name="Lipzen A."/>
            <person name="Lutzoni F."/>
            <person name="Magnuson J."/>
            <person name="Mondo S."/>
            <person name="Nolan M."/>
            <person name="Ohm R."/>
            <person name="Pangilinan J."/>
            <person name="Park H.-J."/>
            <person name="Ramirez L."/>
            <person name="Alfaro M."/>
            <person name="Sun H."/>
            <person name="Tritt A."/>
            <person name="Yoshinaga Y."/>
            <person name="Zwiers L.-H."/>
            <person name="Turgeon B."/>
            <person name="Goodwin S."/>
            <person name="Spatafora J."/>
            <person name="Crous P."/>
            <person name="Grigoriev I."/>
        </authorList>
    </citation>
    <scope>NUCLEOTIDE SEQUENCE</scope>
    <source>
        <strain evidence="1">ATCC 200398</strain>
    </source>
</reference>
<evidence type="ECO:0000313" key="1">
    <source>
        <dbReference type="EMBL" id="KAF2469348.1"/>
    </source>
</evidence>
<dbReference type="EMBL" id="MU003512">
    <property type="protein sequence ID" value="KAF2469348.1"/>
    <property type="molecule type" value="Genomic_DNA"/>
</dbReference>
<gene>
    <name evidence="1" type="ORF">BDR25DRAFT_356578</name>
</gene>
<keyword evidence="2" id="KW-1185">Reference proteome</keyword>
<comment type="caution">
    <text evidence="1">The sequence shown here is derived from an EMBL/GenBank/DDBJ whole genome shotgun (WGS) entry which is preliminary data.</text>
</comment>
<organism evidence="1 2">
    <name type="scientific">Lindgomyces ingoldianus</name>
    <dbReference type="NCBI Taxonomy" id="673940"/>
    <lineage>
        <taxon>Eukaryota</taxon>
        <taxon>Fungi</taxon>
        <taxon>Dikarya</taxon>
        <taxon>Ascomycota</taxon>
        <taxon>Pezizomycotina</taxon>
        <taxon>Dothideomycetes</taxon>
        <taxon>Pleosporomycetidae</taxon>
        <taxon>Pleosporales</taxon>
        <taxon>Lindgomycetaceae</taxon>
        <taxon>Lindgomyces</taxon>
    </lineage>
</organism>
<proteinExistence type="predicted"/>
<name>A0ACB6QQT4_9PLEO</name>
<sequence length="73" mass="8166">MSTQSIFINVLFPFPTQILAFASFFPDHTTISLSDKYSDPGSSAFASFRIFVYEISSLKQKTLFLSGASYCCF</sequence>
<accession>A0ACB6QQT4</accession>
<protein>
    <submittedName>
        <fullName evidence="1">Uncharacterized protein</fullName>
    </submittedName>
</protein>